<accession>A0A1E1KP77</accession>
<dbReference type="InterPro" id="IPR011629">
    <property type="entry name" value="CobW-like_C"/>
</dbReference>
<evidence type="ECO:0000256" key="1">
    <source>
        <dbReference type="SAM" id="MobiDB-lite"/>
    </source>
</evidence>
<keyword evidence="4" id="KW-1185">Reference proteome</keyword>
<dbReference type="PANTHER" id="PTHR43603:SF1">
    <property type="entry name" value="ZINC-REGULATED GTPASE METALLOPROTEIN ACTIVATOR 1"/>
    <property type="match status" value="1"/>
</dbReference>
<dbReference type="EMBL" id="FJUX01000042">
    <property type="protein sequence ID" value="CZS99791.1"/>
    <property type="molecule type" value="Genomic_DNA"/>
</dbReference>
<feature type="compositionally biased region" description="Basic residues" evidence="1">
    <location>
        <begin position="20"/>
        <end position="31"/>
    </location>
</feature>
<feature type="region of interest" description="Disordered" evidence="1">
    <location>
        <begin position="388"/>
        <end position="412"/>
    </location>
</feature>
<dbReference type="Pfam" id="PF07683">
    <property type="entry name" value="CobW_C"/>
    <property type="match status" value="1"/>
</dbReference>
<dbReference type="SUPFAM" id="SSF90002">
    <property type="entry name" value="Hypothetical protein YjiA, C-terminal domain"/>
    <property type="match status" value="1"/>
</dbReference>
<dbReference type="InterPro" id="IPR051927">
    <property type="entry name" value="Zn_Chap_cDPG_Synth"/>
</dbReference>
<gene>
    <name evidence="3" type="ORF">RAG0_08110</name>
</gene>
<feature type="compositionally biased region" description="Low complexity" evidence="1">
    <location>
        <begin position="436"/>
        <end position="456"/>
    </location>
</feature>
<protein>
    <submittedName>
        <fullName evidence="3">Related to dopamine-responsive protein</fullName>
    </submittedName>
</protein>
<name>A0A1E1KP77_9HELO</name>
<dbReference type="AlphaFoldDB" id="A0A1E1KP77"/>
<dbReference type="InterPro" id="IPR027417">
    <property type="entry name" value="P-loop_NTPase"/>
</dbReference>
<dbReference type="OrthoDB" id="272672at2759"/>
<feature type="domain" description="CobW C-terminal" evidence="2">
    <location>
        <begin position="361"/>
        <end position="581"/>
    </location>
</feature>
<organism evidence="3 4">
    <name type="scientific">Rhynchosporium agropyri</name>
    <dbReference type="NCBI Taxonomy" id="914238"/>
    <lineage>
        <taxon>Eukaryota</taxon>
        <taxon>Fungi</taxon>
        <taxon>Dikarya</taxon>
        <taxon>Ascomycota</taxon>
        <taxon>Pezizomycotina</taxon>
        <taxon>Leotiomycetes</taxon>
        <taxon>Helotiales</taxon>
        <taxon>Ploettnerulaceae</taxon>
        <taxon>Rhynchosporium</taxon>
    </lineage>
</organism>
<evidence type="ECO:0000313" key="4">
    <source>
        <dbReference type="Proteomes" id="UP000178912"/>
    </source>
</evidence>
<evidence type="ECO:0000259" key="2">
    <source>
        <dbReference type="SMART" id="SM00833"/>
    </source>
</evidence>
<dbReference type="SMART" id="SM00833">
    <property type="entry name" value="CobW_C"/>
    <property type="match status" value="1"/>
</dbReference>
<evidence type="ECO:0000313" key="3">
    <source>
        <dbReference type="EMBL" id="CZS99791.1"/>
    </source>
</evidence>
<feature type="compositionally biased region" description="Basic and acidic residues" evidence="1">
    <location>
        <begin position="426"/>
        <end position="435"/>
    </location>
</feature>
<proteinExistence type="predicted"/>
<dbReference type="PANTHER" id="PTHR43603">
    <property type="entry name" value="COBW DOMAIN-CONTAINING PROTEIN DDB_G0274527"/>
    <property type="match status" value="1"/>
</dbReference>
<reference evidence="4" key="1">
    <citation type="submission" date="2016-03" db="EMBL/GenBank/DDBJ databases">
        <authorList>
            <person name="Guldener U."/>
        </authorList>
    </citation>
    <scope>NUCLEOTIDE SEQUENCE [LARGE SCALE GENOMIC DNA]</scope>
    <source>
        <strain evidence="4">04CH-RAC-A.6.1</strain>
    </source>
</reference>
<sequence>MTSKRSRSLRQQQEQDIKPAAKKAKRSNKKNIKMEDTIHPPVLSTEKGMATFKTLPITLLSGFLGSGKTTLLQYILNSPHHGLRIAVIVNDMAAVNVDANVIRSSTSSSNSSQKLVAMQNGCICCTLRGDFVLELARLAKDGAYDYVLIESTGISEPQQVAESFTTEFSLAMVQAEGEDEAGMAWSEDEKKMLGELAENGGLNSIAKIDTTITVVDAFRFFEEFETIELLHERFASEVETPEDERTVTDLMIDQIEFADVIIVNKIDMVDDKVLARIRGLIKTLNPGCNVLETSLRPSKNSENPFGAIPLDLKEIIATGRYSEETSIKSSGWLKSVHEMSMIDNQGRKVLAPKPETEEYGINSFVYRARRPFEPKRLFELVYDKFVILEPQNPEDDEEGDDDGEEDEDNDNFSEHELDATSDLSIEDSHSAHEESSASSPTGSGSPTLTTTSPGTSVAEDSHEITQYPEIPLLKRLANKKAHPLFRNLLRSKGFIWLATRPDQSGDWSQAGAMLTFSPGLQWFATVPKNEWPVPEGEAGIVLQKMIEKDFDGEWGDRRQEVVLIGEGLNVKGLTECLNSCLLTDEEMGKWESIMRLDVDKEKKEEMLSDLFEDGWEEWDDPEPMGGSDEDGHVHVSRKQILRAWKSNEQKYGLAISSQSTEHKLSHSVISNTKLSETTTTIFALPDQGYYCITLSTLR</sequence>
<dbReference type="Pfam" id="PF02492">
    <property type="entry name" value="cobW"/>
    <property type="match status" value="2"/>
</dbReference>
<dbReference type="Proteomes" id="UP000178912">
    <property type="component" value="Unassembled WGS sequence"/>
</dbReference>
<feature type="region of interest" description="Disordered" evidence="1">
    <location>
        <begin position="1"/>
        <end position="31"/>
    </location>
</feature>
<feature type="compositionally biased region" description="Acidic residues" evidence="1">
    <location>
        <begin position="392"/>
        <end position="411"/>
    </location>
</feature>
<feature type="region of interest" description="Disordered" evidence="1">
    <location>
        <begin position="425"/>
        <end position="462"/>
    </location>
</feature>
<dbReference type="SUPFAM" id="SSF52540">
    <property type="entry name" value="P-loop containing nucleoside triphosphate hydrolases"/>
    <property type="match status" value="1"/>
</dbReference>
<dbReference type="Gene3D" id="3.40.50.300">
    <property type="entry name" value="P-loop containing nucleotide triphosphate hydrolases"/>
    <property type="match status" value="1"/>
</dbReference>
<dbReference type="CDD" id="cd03112">
    <property type="entry name" value="CobW-like"/>
    <property type="match status" value="1"/>
</dbReference>
<dbReference type="InterPro" id="IPR003495">
    <property type="entry name" value="CobW/HypB/UreG_nucleotide-bd"/>
</dbReference>